<sequence>MKEGWSIAIGEYNNILLNIKHCNILDYNGEAILCPITETLKAFPISQAILKAANIDQLNSIEGLTIGCSRDVPSGDLPHTRIILCVVPEFPEENMSIKAIQTGLEIANSLGCVSACIPVEKILSTWEASVDILIESFEQYALCNLSNNLCMREVTICLNSIEDIKAAIEASKFRMTRYSSFINIGLPTKDSIPGFYYCYECYKMNSVNNKCPHFT</sequence>
<reference evidence="1 2" key="1">
    <citation type="submission" date="2016-11" db="EMBL/GenBank/DDBJ databases">
        <title>The macronuclear genome of Stentor coeruleus: a giant cell with tiny introns.</title>
        <authorList>
            <person name="Slabodnick M."/>
            <person name="Ruby J.G."/>
            <person name="Reiff S.B."/>
            <person name="Swart E.C."/>
            <person name="Gosai S."/>
            <person name="Prabakaran S."/>
            <person name="Witkowska E."/>
            <person name="Larue G.E."/>
            <person name="Fisher S."/>
            <person name="Freeman R.M."/>
            <person name="Gunawardena J."/>
            <person name="Chu W."/>
            <person name="Stover N.A."/>
            <person name="Gregory B.D."/>
            <person name="Nowacki M."/>
            <person name="Derisi J."/>
            <person name="Roy S.W."/>
            <person name="Marshall W.F."/>
            <person name="Sood P."/>
        </authorList>
    </citation>
    <scope>NUCLEOTIDE SEQUENCE [LARGE SCALE GENOMIC DNA]</scope>
    <source>
        <strain evidence="1">WM001</strain>
    </source>
</reference>
<dbReference type="SUPFAM" id="SSF52949">
    <property type="entry name" value="Macro domain-like"/>
    <property type="match status" value="1"/>
</dbReference>
<organism evidence="1 2">
    <name type="scientific">Stentor coeruleus</name>
    <dbReference type="NCBI Taxonomy" id="5963"/>
    <lineage>
        <taxon>Eukaryota</taxon>
        <taxon>Sar</taxon>
        <taxon>Alveolata</taxon>
        <taxon>Ciliophora</taxon>
        <taxon>Postciliodesmatophora</taxon>
        <taxon>Heterotrichea</taxon>
        <taxon>Heterotrichida</taxon>
        <taxon>Stentoridae</taxon>
        <taxon>Stentor</taxon>
    </lineage>
</organism>
<accession>A0A1R2BKQ2</accession>
<dbReference type="EMBL" id="MPUH01000580">
    <property type="protein sequence ID" value="OMJ77334.1"/>
    <property type="molecule type" value="Genomic_DNA"/>
</dbReference>
<dbReference type="InterPro" id="IPR043472">
    <property type="entry name" value="Macro_dom-like"/>
</dbReference>
<protein>
    <recommendedName>
        <fullName evidence="3">Macro domain-containing protein</fullName>
    </recommendedName>
</protein>
<evidence type="ECO:0000313" key="1">
    <source>
        <dbReference type="EMBL" id="OMJ77334.1"/>
    </source>
</evidence>
<proteinExistence type="predicted"/>
<name>A0A1R2BKQ2_9CILI</name>
<comment type="caution">
    <text evidence="1">The sequence shown here is derived from an EMBL/GenBank/DDBJ whole genome shotgun (WGS) entry which is preliminary data.</text>
</comment>
<dbReference type="Gene3D" id="3.40.220.10">
    <property type="entry name" value="Leucine Aminopeptidase, subunit E, domain 1"/>
    <property type="match status" value="1"/>
</dbReference>
<gene>
    <name evidence="1" type="ORF">SteCoe_23077</name>
</gene>
<evidence type="ECO:0000313" key="2">
    <source>
        <dbReference type="Proteomes" id="UP000187209"/>
    </source>
</evidence>
<evidence type="ECO:0008006" key="3">
    <source>
        <dbReference type="Google" id="ProtNLM"/>
    </source>
</evidence>
<keyword evidence="2" id="KW-1185">Reference proteome</keyword>
<dbReference type="AlphaFoldDB" id="A0A1R2BKQ2"/>
<dbReference type="Proteomes" id="UP000187209">
    <property type="component" value="Unassembled WGS sequence"/>
</dbReference>